<evidence type="ECO:0000313" key="3">
    <source>
        <dbReference type="Proteomes" id="UP000827724"/>
    </source>
</evidence>
<feature type="region of interest" description="Disordered" evidence="1">
    <location>
        <begin position="456"/>
        <end position="515"/>
    </location>
</feature>
<gene>
    <name evidence="2" type="ORF">Trco_003963</name>
</gene>
<accession>A0A9P8QQ78</accession>
<protein>
    <recommendedName>
        <fullName evidence="4">C2H2-type domain-containing protein</fullName>
    </recommendedName>
</protein>
<feature type="compositionally biased region" description="Polar residues" evidence="1">
    <location>
        <begin position="473"/>
        <end position="482"/>
    </location>
</feature>
<dbReference type="AlphaFoldDB" id="A0A9P8QQ78"/>
<dbReference type="PANTHER" id="PTHR35391">
    <property type="entry name" value="C2H2-TYPE DOMAIN-CONTAINING PROTEIN-RELATED"/>
    <property type="match status" value="1"/>
</dbReference>
<proteinExistence type="predicted"/>
<dbReference type="OrthoDB" id="4574581at2759"/>
<feature type="region of interest" description="Disordered" evidence="1">
    <location>
        <begin position="546"/>
        <end position="571"/>
    </location>
</feature>
<evidence type="ECO:0008006" key="4">
    <source>
        <dbReference type="Google" id="ProtNLM"/>
    </source>
</evidence>
<organism evidence="2 3">
    <name type="scientific">Trichoderma cornu-damae</name>
    <dbReference type="NCBI Taxonomy" id="654480"/>
    <lineage>
        <taxon>Eukaryota</taxon>
        <taxon>Fungi</taxon>
        <taxon>Dikarya</taxon>
        <taxon>Ascomycota</taxon>
        <taxon>Pezizomycotina</taxon>
        <taxon>Sordariomycetes</taxon>
        <taxon>Hypocreomycetidae</taxon>
        <taxon>Hypocreales</taxon>
        <taxon>Hypocreaceae</taxon>
        <taxon>Trichoderma</taxon>
    </lineage>
</organism>
<dbReference type="EMBL" id="JAIWOZ010000003">
    <property type="protein sequence ID" value="KAH6607650.1"/>
    <property type="molecule type" value="Genomic_DNA"/>
</dbReference>
<reference evidence="2" key="1">
    <citation type="submission" date="2021-08" db="EMBL/GenBank/DDBJ databases">
        <title>Chromosome-Level Trichoderma cornu-damae using Hi-C Data.</title>
        <authorList>
            <person name="Kim C.S."/>
        </authorList>
    </citation>
    <scope>NUCLEOTIDE SEQUENCE</scope>
    <source>
        <strain evidence="2">KA19-0412C</strain>
    </source>
</reference>
<dbReference type="PANTHER" id="PTHR35391:SF5">
    <property type="entry name" value="DUF6590 DOMAIN-CONTAINING PROTEIN"/>
    <property type="match status" value="1"/>
</dbReference>
<keyword evidence="3" id="KW-1185">Reference proteome</keyword>
<evidence type="ECO:0000256" key="1">
    <source>
        <dbReference type="SAM" id="MobiDB-lite"/>
    </source>
</evidence>
<sequence>MTLDLDSEDLLYNLAYECEGLFDQLQEAFRITKSETTIAELCVEFQQRFAIWAAHLGVFARRSQCLDTRLRNLPDLQDLVARLLDVLRLTLRQCKVETYRRGEEGDLAPMSVDEPASGASQDQATALRTIDDTLARLNRLGVTIRQSSRAKVDARAKKFAAGLDLESFAYLCTSAVQALYPGAHQSLKDHLSKSMTDRYARTLFLDSRHKKLGARREPSIGLSTIQEAPTNEAQADIPATQPPSARAMKNPVIASLPRASIAPSQSDLSSVNIQQIRSRLRPPDEASTKFHKTSSIQVSQGNYPQPPNAKEGNSVFTCPWCSELFSKKTLSESEWRRHIDRDLKPYVCLSQGCPEAHPVYPTFDEWFRHMELHDWRWHQQAYLTSSWVCSICEFSQDVYSNPQTLYLHLEESHHGDFTTAQLQAISRQSKTEQPRAWNDCLLCCFTVEDQADEDEAVFPKRRKGQQKHESAKSARTTLKMTNPSPHSPDPDFSDTSSDSDDMSSHQRRRQERIDRSRAVARHVAVHLQVLMLLTLRFAALQNDDGQLVDDDDLKSDSVDVDEGNSASEGTDLGRLSHIASEADAVMKDAEGLDDTDDTGGAMDLDNDAVEDDILVPDTDLDLEFVPRQYDDLPAKNDDFLNKVIESGAYQS</sequence>
<dbReference type="Proteomes" id="UP000827724">
    <property type="component" value="Unassembled WGS sequence"/>
</dbReference>
<evidence type="ECO:0000313" key="2">
    <source>
        <dbReference type="EMBL" id="KAH6607650.1"/>
    </source>
</evidence>
<feature type="compositionally biased region" description="Acidic residues" evidence="1">
    <location>
        <begin position="546"/>
        <end position="562"/>
    </location>
</feature>
<feature type="compositionally biased region" description="Polar residues" evidence="1">
    <location>
        <begin position="293"/>
        <end position="303"/>
    </location>
</feature>
<feature type="region of interest" description="Disordered" evidence="1">
    <location>
        <begin position="279"/>
        <end position="309"/>
    </location>
</feature>
<comment type="caution">
    <text evidence="2">The sequence shown here is derived from an EMBL/GenBank/DDBJ whole genome shotgun (WGS) entry which is preliminary data.</text>
</comment>
<name>A0A9P8QQ78_9HYPO</name>